<dbReference type="Proteomes" id="UP001302602">
    <property type="component" value="Unassembled WGS sequence"/>
</dbReference>
<reference evidence="5" key="1">
    <citation type="journal article" date="2023" name="Mol. Phylogenet. Evol.">
        <title>Genome-scale phylogeny and comparative genomics of the fungal order Sordariales.</title>
        <authorList>
            <person name="Hensen N."/>
            <person name="Bonometti L."/>
            <person name="Westerberg I."/>
            <person name="Brannstrom I.O."/>
            <person name="Guillou S."/>
            <person name="Cros-Aarteil S."/>
            <person name="Calhoun S."/>
            <person name="Haridas S."/>
            <person name="Kuo A."/>
            <person name="Mondo S."/>
            <person name="Pangilinan J."/>
            <person name="Riley R."/>
            <person name="LaButti K."/>
            <person name="Andreopoulos B."/>
            <person name="Lipzen A."/>
            <person name="Chen C."/>
            <person name="Yan M."/>
            <person name="Daum C."/>
            <person name="Ng V."/>
            <person name="Clum A."/>
            <person name="Steindorff A."/>
            <person name="Ohm R.A."/>
            <person name="Martin F."/>
            <person name="Silar P."/>
            <person name="Natvig D.O."/>
            <person name="Lalanne C."/>
            <person name="Gautier V."/>
            <person name="Ament-Velasquez S.L."/>
            <person name="Kruys A."/>
            <person name="Hutchinson M.I."/>
            <person name="Powell A.J."/>
            <person name="Barry K."/>
            <person name="Miller A.N."/>
            <person name="Grigoriev I.V."/>
            <person name="Debuchy R."/>
            <person name="Gladieux P."/>
            <person name="Hiltunen Thoren M."/>
            <person name="Johannesson H."/>
        </authorList>
    </citation>
    <scope>NUCLEOTIDE SEQUENCE</scope>
    <source>
        <strain evidence="5">CBS 731.68</strain>
    </source>
</reference>
<comment type="caution">
    <text evidence="5">The sequence shown here is derived from an EMBL/GenBank/DDBJ whole genome shotgun (WGS) entry which is preliminary data.</text>
</comment>
<evidence type="ECO:0000313" key="6">
    <source>
        <dbReference type="Proteomes" id="UP001302602"/>
    </source>
</evidence>
<dbReference type="Gene3D" id="1.20.5.110">
    <property type="match status" value="1"/>
</dbReference>
<dbReference type="InterPro" id="IPR042855">
    <property type="entry name" value="V_SNARE_CC"/>
</dbReference>
<dbReference type="InterPro" id="IPR016444">
    <property type="entry name" value="Synaptobrevin/VAMP"/>
</dbReference>
<name>A0AAN6U332_9PEZI</name>
<dbReference type="RefSeq" id="XP_062649035.1">
    <property type="nucleotide sequence ID" value="XM_062792694.1"/>
</dbReference>
<dbReference type="SUPFAM" id="SSF58038">
    <property type="entry name" value="SNARE fusion complex"/>
    <property type="match status" value="1"/>
</dbReference>
<accession>A0AAN6U332</accession>
<gene>
    <name evidence="5" type="ORF">N657DRAFT_644110</name>
</gene>
<dbReference type="Pfam" id="PF00957">
    <property type="entry name" value="Synaptobrevin"/>
    <property type="match status" value="1"/>
</dbReference>
<evidence type="ECO:0000259" key="4">
    <source>
        <dbReference type="PROSITE" id="PS50892"/>
    </source>
</evidence>
<dbReference type="GeneID" id="87829463"/>
<keyword evidence="1 2" id="KW-0175">Coiled coil</keyword>
<sequence>MSSEPYDPYIPSGQGSQGSSRDPRTAAIQNDIDKTVDKMRENIDNLAKREHNLNQLQQKTGDLADTAGNFRRSANKVRKKMWWNVSISTIPICRTVSYCVSGDEDAHLARHRHRRPSRHHYHPSGFAVPPSCVESSNSI</sequence>
<dbReference type="PANTHER" id="PTHR45701">
    <property type="entry name" value="SYNAPTOBREVIN FAMILY MEMBER"/>
    <property type="match status" value="1"/>
</dbReference>
<feature type="coiled-coil region" evidence="2">
    <location>
        <begin position="29"/>
        <end position="59"/>
    </location>
</feature>
<evidence type="ECO:0000313" key="5">
    <source>
        <dbReference type="EMBL" id="KAK4125264.1"/>
    </source>
</evidence>
<organism evidence="5 6">
    <name type="scientific">Parathielavia appendiculata</name>
    <dbReference type="NCBI Taxonomy" id="2587402"/>
    <lineage>
        <taxon>Eukaryota</taxon>
        <taxon>Fungi</taxon>
        <taxon>Dikarya</taxon>
        <taxon>Ascomycota</taxon>
        <taxon>Pezizomycotina</taxon>
        <taxon>Sordariomycetes</taxon>
        <taxon>Sordariomycetidae</taxon>
        <taxon>Sordariales</taxon>
        <taxon>Chaetomiaceae</taxon>
        <taxon>Parathielavia</taxon>
    </lineage>
</organism>
<protein>
    <recommendedName>
        <fullName evidence="4">V-SNARE coiled-coil homology domain-containing protein</fullName>
    </recommendedName>
</protein>
<feature type="region of interest" description="Disordered" evidence="3">
    <location>
        <begin position="1"/>
        <end position="29"/>
    </location>
</feature>
<feature type="region of interest" description="Disordered" evidence="3">
    <location>
        <begin position="115"/>
        <end position="139"/>
    </location>
</feature>
<evidence type="ECO:0000256" key="2">
    <source>
        <dbReference type="SAM" id="Coils"/>
    </source>
</evidence>
<keyword evidence="6" id="KW-1185">Reference proteome</keyword>
<reference evidence="5" key="2">
    <citation type="submission" date="2023-05" db="EMBL/GenBank/DDBJ databases">
        <authorList>
            <consortium name="Lawrence Berkeley National Laboratory"/>
            <person name="Steindorff A."/>
            <person name="Hensen N."/>
            <person name="Bonometti L."/>
            <person name="Westerberg I."/>
            <person name="Brannstrom I.O."/>
            <person name="Guillou S."/>
            <person name="Cros-Aarteil S."/>
            <person name="Calhoun S."/>
            <person name="Haridas S."/>
            <person name="Kuo A."/>
            <person name="Mondo S."/>
            <person name="Pangilinan J."/>
            <person name="Riley R."/>
            <person name="Labutti K."/>
            <person name="Andreopoulos B."/>
            <person name="Lipzen A."/>
            <person name="Chen C."/>
            <person name="Yanf M."/>
            <person name="Daum C."/>
            <person name="Ng V."/>
            <person name="Clum A."/>
            <person name="Ohm R."/>
            <person name="Martin F."/>
            <person name="Silar P."/>
            <person name="Natvig D."/>
            <person name="Lalanne C."/>
            <person name="Gautier V."/>
            <person name="Ament-Velasquez S.L."/>
            <person name="Kruys A."/>
            <person name="Hutchinson M.I."/>
            <person name="Powell A.J."/>
            <person name="Barry K."/>
            <person name="Miller A.N."/>
            <person name="Grigoriev I.V."/>
            <person name="Debuchy R."/>
            <person name="Gladieux P."/>
            <person name="Thoren M.H."/>
            <person name="Johannesson H."/>
        </authorList>
    </citation>
    <scope>NUCLEOTIDE SEQUENCE</scope>
    <source>
        <strain evidence="5">CBS 731.68</strain>
    </source>
</reference>
<evidence type="ECO:0000256" key="3">
    <source>
        <dbReference type="SAM" id="MobiDB-lite"/>
    </source>
</evidence>
<evidence type="ECO:0000256" key="1">
    <source>
        <dbReference type="PROSITE-ProRule" id="PRU00290"/>
    </source>
</evidence>
<dbReference type="PROSITE" id="PS50892">
    <property type="entry name" value="V_SNARE"/>
    <property type="match status" value="1"/>
</dbReference>
<dbReference type="AlphaFoldDB" id="A0AAN6U332"/>
<dbReference type="EMBL" id="MU853226">
    <property type="protein sequence ID" value="KAK4125264.1"/>
    <property type="molecule type" value="Genomic_DNA"/>
</dbReference>
<proteinExistence type="predicted"/>
<feature type="domain" description="V-SNARE coiled-coil homology" evidence="4">
    <location>
        <begin position="24"/>
        <end position="84"/>
    </location>
</feature>